<evidence type="ECO:0000313" key="3">
    <source>
        <dbReference type="Proteomes" id="UP001610335"/>
    </source>
</evidence>
<reference evidence="2 3" key="1">
    <citation type="submission" date="2024-07" db="EMBL/GenBank/DDBJ databases">
        <title>Section-level genome sequencing and comparative genomics of Aspergillus sections Usti and Cavernicolus.</title>
        <authorList>
            <consortium name="Lawrence Berkeley National Laboratory"/>
            <person name="Nybo J.L."/>
            <person name="Vesth T.C."/>
            <person name="Theobald S."/>
            <person name="Frisvad J.C."/>
            <person name="Larsen T.O."/>
            <person name="Kjaerboelling I."/>
            <person name="Rothschild-Mancinelli K."/>
            <person name="Lyhne E.K."/>
            <person name="Kogle M.E."/>
            <person name="Barry K."/>
            <person name="Clum A."/>
            <person name="Na H."/>
            <person name="Ledsgaard L."/>
            <person name="Lin J."/>
            <person name="Lipzen A."/>
            <person name="Kuo A."/>
            <person name="Riley R."/>
            <person name="Mondo S."/>
            <person name="LaButti K."/>
            <person name="Haridas S."/>
            <person name="Pangalinan J."/>
            <person name="Salamov A.A."/>
            <person name="Simmons B.A."/>
            <person name="Magnuson J.K."/>
            <person name="Chen J."/>
            <person name="Drula E."/>
            <person name="Henrissat B."/>
            <person name="Wiebenga A."/>
            <person name="Lubbers R.J."/>
            <person name="Gomes A.C."/>
            <person name="Makela M.R."/>
            <person name="Stajich J."/>
            <person name="Grigoriev I.V."/>
            <person name="Mortensen U.H."/>
            <person name="De vries R.P."/>
            <person name="Baker S.E."/>
            <person name="Andersen M.R."/>
        </authorList>
    </citation>
    <scope>NUCLEOTIDE SEQUENCE [LARGE SCALE GENOMIC DNA]</scope>
    <source>
        <strain evidence="2 3">CBS 600.67</strain>
    </source>
</reference>
<feature type="compositionally biased region" description="Basic residues" evidence="1">
    <location>
        <begin position="40"/>
        <end position="49"/>
    </location>
</feature>
<dbReference type="EMBL" id="JBFXLS010000009">
    <property type="protein sequence ID" value="KAL2831403.1"/>
    <property type="molecule type" value="Genomic_DNA"/>
</dbReference>
<proteinExistence type="predicted"/>
<keyword evidence="3" id="KW-1185">Reference proteome</keyword>
<dbReference type="Proteomes" id="UP001610335">
    <property type="component" value="Unassembled WGS sequence"/>
</dbReference>
<protein>
    <recommendedName>
        <fullName evidence="4">Fungal-specific transcription factor domain-containing protein</fullName>
    </recommendedName>
</protein>
<feature type="region of interest" description="Disordered" evidence="1">
    <location>
        <begin position="40"/>
        <end position="60"/>
    </location>
</feature>
<gene>
    <name evidence="2" type="ORF">BDW59DRAFT_140140</name>
</gene>
<accession>A0ABR4IX57</accession>
<dbReference type="PANTHER" id="PTHR37540">
    <property type="entry name" value="TRANSCRIPTION FACTOR (ACR-2), PUTATIVE-RELATED-RELATED"/>
    <property type="match status" value="1"/>
</dbReference>
<evidence type="ECO:0000313" key="2">
    <source>
        <dbReference type="EMBL" id="KAL2831403.1"/>
    </source>
</evidence>
<comment type="caution">
    <text evidence="2">The sequence shown here is derived from an EMBL/GenBank/DDBJ whole genome shotgun (WGS) entry which is preliminary data.</text>
</comment>
<evidence type="ECO:0000256" key="1">
    <source>
        <dbReference type="SAM" id="MobiDB-lite"/>
    </source>
</evidence>
<dbReference type="PANTHER" id="PTHR37540:SF5">
    <property type="entry name" value="TRANSCRIPTION FACTOR DOMAIN-CONTAINING PROTEIN"/>
    <property type="match status" value="1"/>
</dbReference>
<name>A0ABR4IX57_9EURO</name>
<sequence length="456" mass="51381">MVRDSSIPTGQFQFISIQAPHDAKDQIQRRLARSHAVKHALQNKRRQQQKSRDNFRVTTVEDSPRKVVSRPRFSLSAGALDPFQTLAVDASRLQTLLGDYRARQAAEPVFSIAEELAFQNFHSVFRTGFDDPALLNAVMLSLAFAVTGSSIDQECLRYQGQAISYIRERMSSLGEATSEPTIGAILLLAGVEARLGMTPQVQLHMGAVHQLLRICQTQGIFLTGGIKRAIFWQDLNSSILVGSPRIYNHTTFSELQWTRDPFVPSFFRLPSGFQTRSDLLTKELIEVLEDVHALQCIRDVPYYTKGDVMLMEQINNHTASIQSRLVSLPRFSAVQECCHLAAYLCSVMLCCKVWCALVIPSHVSSRLLRELHLTNNDRIWDKHPGLLLWLLCIGGAFAPTGIVRSEYVGLLRLNNVARFGDLDRSWPQLVEILEGFIWSEKAFLLPAKAFWEEALT</sequence>
<organism evidence="2 3">
    <name type="scientific">Aspergillus cavernicola</name>
    <dbReference type="NCBI Taxonomy" id="176166"/>
    <lineage>
        <taxon>Eukaryota</taxon>
        <taxon>Fungi</taxon>
        <taxon>Dikarya</taxon>
        <taxon>Ascomycota</taxon>
        <taxon>Pezizomycotina</taxon>
        <taxon>Eurotiomycetes</taxon>
        <taxon>Eurotiomycetidae</taxon>
        <taxon>Eurotiales</taxon>
        <taxon>Aspergillaceae</taxon>
        <taxon>Aspergillus</taxon>
        <taxon>Aspergillus subgen. Nidulantes</taxon>
    </lineage>
</organism>
<evidence type="ECO:0008006" key="4">
    <source>
        <dbReference type="Google" id="ProtNLM"/>
    </source>
</evidence>